<name>A0A238J9H5_9RHOB</name>
<dbReference type="Proteomes" id="UP000225972">
    <property type="component" value="Unassembled WGS sequence"/>
</dbReference>
<dbReference type="Gene3D" id="3.90.190.10">
    <property type="entry name" value="Protein tyrosine phosphatase superfamily"/>
    <property type="match status" value="1"/>
</dbReference>
<dbReference type="RefSeq" id="WP_099243516.1">
    <property type="nucleotide sequence ID" value="NZ_FXXP01000001.1"/>
</dbReference>
<protein>
    <recommendedName>
        <fullName evidence="3">Dual specificity phosphatase, catalytic domain</fullName>
    </recommendedName>
</protein>
<gene>
    <name evidence="1" type="ORF">TRP8649_01464</name>
</gene>
<dbReference type="SUPFAM" id="SSF52799">
    <property type="entry name" value="(Phosphotyrosine protein) phosphatases II"/>
    <property type="match status" value="1"/>
</dbReference>
<dbReference type="EMBL" id="FXXP01000001">
    <property type="protein sequence ID" value="SMX27360.1"/>
    <property type="molecule type" value="Genomic_DNA"/>
</dbReference>
<evidence type="ECO:0008006" key="3">
    <source>
        <dbReference type="Google" id="ProtNLM"/>
    </source>
</evidence>
<evidence type="ECO:0000313" key="1">
    <source>
        <dbReference type="EMBL" id="SMX27360.1"/>
    </source>
</evidence>
<dbReference type="InterPro" id="IPR029021">
    <property type="entry name" value="Prot-tyrosine_phosphatase-like"/>
</dbReference>
<proteinExistence type="predicted"/>
<organism evidence="1 2">
    <name type="scientific">Pelagimonas phthalicica</name>
    <dbReference type="NCBI Taxonomy" id="1037362"/>
    <lineage>
        <taxon>Bacteria</taxon>
        <taxon>Pseudomonadati</taxon>
        <taxon>Pseudomonadota</taxon>
        <taxon>Alphaproteobacteria</taxon>
        <taxon>Rhodobacterales</taxon>
        <taxon>Roseobacteraceae</taxon>
        <taxon>Pelagimonas</taxon>
    </lineage>
</organism>
<dbReference type="AlphaFoldDB" id="A0A238J9H5"/>
<evidence type="ECO:0000313" key="2">
    <source>
        <dbReference type="Proteomes" id="UP000225972"/>
    </source>
</evidence>
<reference evidence="2" key="1">
    <citation type="submission" date="2017-05" db="EMBL/GenBank/DDBJ databases">
        <authorList>
            <person name="Rodrigo-Torres L."/>
            <person name="Arahal R. D."/>
            <person name="Lucena T."/>
        </authorList>
    </citation>
    <scope>NUCLEOTIDE SEQUENCE [LARGE SCALE GENOMIC DNA]</scope>
    <source>
        <strain evidence="2">CECT 8649</strain>
    </source>
</reference>
<keyword evidence="2" id="KW-1185">Reference proteome</keyword>
<accession>A0A238J9H5</accession>
<dbReference type="OrthoDB" id="9806482at2"/>
<sequence length="188" mass="19815">MTTPPSSSQHTETPRETVPIVIQALPVGGGILALSTLPGAGGDYAGDLEHLSSWMPAMVITLATAEEMAEARAEKLGAQMQDRGTRWVHFKIATDEVPQEAGGESWDQISDRARRALKGGGRVVVLCGDGGARSAMVALRLMIETGAAPGDTKDRLASAQEAGIGNATQINWAKGAQPNMPLFMRHSE</sequence>